<dbReference type="PROSITE" id="PS51352">
    <property type="entry name" value="THIOREDOXIN_2"/>
    <property type="match status" value="1"/>
</dbReference>
<dbReference type="Pfam" id="PF00085">
    <property type="entry name" value="Thioredoxin"/>
    <property type="match status" value="1"/>
</dbReference>
<dbReference type="EMBL" id="FN649096">
    <property type="protein sequence ID" value="CBJ27885.1"/>
    <property type="molecule type" value="Genomic_DNA"/>
</dbReference>
<accession>D7G810</accession>
<dbReference type="Proteomes" id="UP000002630">
    <property type="component" value="Linkage Group LG16"/>
</dbReference>
<dbReference type="InterPro" id="IPR013766">
    <property type="entry name" value="Thioredoxin_domain"/>
</dbReference>
<sequence>MLCHPFLLVYTARTAKYLPYLDAKASGGGSYSKGCCSDASCNDGTGDVKTVQSLQHWKDLKRTEPLLVVDFTASWCKPCRAMAPIFEGLAKENKGAAAVFAKVDIDNLPETFDGTSIPAFYVFKNGVKVDSVTGSGESKLRKLVADHVGQQQEDGSGASPPDDKKVQ</sequence>
<feature type="domain" description="Thioredoxin" evidence="3">
    <location>
        <begin position="12"/>
        <end position="153"/>
    </location>
</feature>
<dbReference type="CDD" id="cd02947">
    <property type="entry name" value="TRX_family"/>
    <property type="match status" value="1"/>
</dbReference>
<evidence type="ECO:0000259" key="3">
    <source>
        <dbReference type="PROSITE" id="PS51352"/>
    </source>
</evidence>
<organism evidence="4 5">
    <name type="scientific">Ectocarpus siliculosus</name>
    <name type="common">Brown alga</name>
    <name type="synonym">Conferva siliculosa</name>
    <dbReference type="NCBI Taxonomy" id="2880"/>
    <lineage>
        <taxon>Eukaryota</taxon>
        <taxon>Sar</taxon>
        <taxon>Stramenopiles</taxon>
        <taxon>Ochrophyta</taxon>
        <taxon>PX clade</taxon>
        <taxon>Phaeophyceae</taxon>
        <taxon>Ectocarpales</taxon>
        <taxon>Ectocarpaceae</taxon>
        <taxon>Ectocarpus</taxon>
    </lineage>
</organism>
<evidence type="ECO:0000256" key="2">
    <source>
        <dbReference type="SAM" id="MobiDB-lite"/>
    </source>
</evidence>
<reference evidence="4 5" key="1">
    <citation type="journal article" date="2010" name="Nature">
        <title>The Ectocarpus genome and the independent evolution of multicellularity in brown algae.</title>
        <authorList>
            <person name="Cock J.M."/>
            <person name="Sterck L."/>
            <person name="Rouze P."/>
            <person name="Scornet D."/>
            <person name="Allen A.E."/>
            <person name="Amoutzias G."/>
            <person name="Anthouard V."/>
            <person name="Artiguenave F."/>
            <person name="Aury J.M."/>
            <person name="Badger J.H."/>
            <person name="Beszteri B."/>
            <person name="Billiau K."/>
            <person name="Bonnet E."/>
            <person name="Bothwell J.H."/>
            <person name="Bowler C."/>
            <person name="Boyen C."/>
            <person name="Brownlee C."/>
            <person name="Carrano C.J."/>
            <person name="Charrier B."/>
            <person name="Cho G.Y."/>
            <person name="Coelho S.M."/>
            <person name="Collen J."/>
            <person name="Corre E."/>
            <person name="Da Silva C."/>
            <person name="Delage L."/>
            <person name="Delaroque N."/>
            <person name="Dittami S.M."/>
            <person name="Doulbeau S."/>
            <person name="Elias M."/>
            <person name="Farnham G."/>
            <person name="Gachon C.M."/>
            <person name="Gschloessl B."/>
            <person name="Heesch S."/>
            <person name="Jabbari K."/>
            <person name="Jubin C."/>
            <person name="Kawai H."/>
            <person name="Kimura K."/>
            <person name="Kloareg B."/>
            <person name="Kupper F.C."/>
            <person name="Lang D."/>
            <person name="Le Bail A."/>
            <person name="Leblanc C."/>
            <person name="Lerouge P."/>
            <person name="Lohr M."/>
            <person name="Lopez P.J."/>
            <person name="Martens C."/>
            <person name="Maumus F."/>
            <person name="Michel G."/>
            <person name="Miranda-Saavedra D."/>
            <person name="Morales J."/>
            <person name="Moreau H."/>
            <person name="Motomura T."/>
            <person name="Nagasato C."/>
            <person name="Napoli C.A."/>
            <person name="Nelson D.R."/>
            <person name="Nyvall-Collen P."/>
            <person name="Peters A.F."/>
            <person name="Pommier C."/>
            <person name="Potin P."/>
            <person name="Poulain J."/>
            <person name="Quesneville H."/>
            <person name="Read B."/>
            <person name="Rensing S.A."/>
            <person name="Ritter A."/>
            <person name="Rousvoal S."/>
            <person name="Samanta M."/>
            <person name="Samson G."/>
            <person name="Schroeder D.C."/>
            <person name="Segurens B."/>
            <person name="Strittmatter M."/>
            <person name="Tonon T."/>
            <person name="Tregear J.W."/>
            <person name="Valentin K."/>
            <person name="von Dassow P."/>
            <person name="Yamagishi T."/>
            <person name="Van de Peer Y."/>
            <person name="Wincker P."/>
        </authorList>
    </citation>
    <scope>NUCLEOTIDE SEQUENCE [LARGE SCALE GENOMIC DNA]</scope>
    <source>
        <strain evidence="5">Ec32 / CCAP1310/4</strain>
    </source>
</reference>
<dbReference type="eggNOG" id="KOG0907">
    <property type="taxonomic scope" value="Eukaryota"/>
</dbReference>
<dbReference type="PANTHER" id="PTHR46115">
    <property type="entry name" value="THIOREDOXIN-LIKE PROTEIN 1"/>
    <property type="match status" value="1"/>
</dbReference>
<dbReference type="InterPro" id="IPR036249">
    <property type="entry name" value="Thioredoxin-like_sf"/>
</dbReference>
<dbReference type="STRING" id="2880.D7G810"/>
<gene>
    <name evidence="4" type="ORF">Esi_0086_0078</name>
</gene>
<protein>
    <recommendedName>
        <fullName evidence="3">Thioredoxin domain-containing protein</fullName>
    </recommendedName>
</protein>
<dbReference type="OrthoDB" id="2121326at2759"/>
<dbReference type="InParanoid" id="D7G810"/>
<evidence type="ECO:0000256" key="1">
    <source>
        <dbReference type="ARBA" id="ARBA00023157"/>
    </source>
</evidence>
<dbReference type="Gene3D" id="3.40.30.10">
    <property type="entry name" value="Glutaredoxin"/>
    <property type="match status" value="1"/>
</dbReference>
<dbReference type="OMA" id="CIPYSAI"/>
<feature type="region of interest" description="Disordered" evidence="2">
    <location>
        <begin position="145"/>
        <end position="167"/>
    </location>
</feature>
<evidence type="ECO:0000313" key="5">
    <source>
        <dbReference type="Proteomes" id="UP000002630"/>
    </source>
</evidence>
<evidence type="ECO:0000313" key="4">
    <source>
        <dbReference type="EMBL" id="CBJ27885.1"/>
    </source>
</evidence>
<dbReference type="AlphaFoldDB" id="D7G810"/>
<keyword evidence="1" id="KW-1015">Disulfide bond</keyword>
<dbReference type="EMBL" id="FN649741">
    <property type="protein sequence ID" value="CBJ27885.1"/>
    <property type="molecule type" value="Genomic_DNA"/>
</dbReference>
<name>D7G810_ECTSI</name>
<proteinExistence type="predicted"/>
<keyword evidence="5" id="KW-1185">Reference proteome</keyword>
<dbReference type="SUPFAM" id="SSF52833">
    <property type="entry name" value="Thioredoxin-like"/>
    <property type="match status" value="1"/>
</dbReference>